<keyword evidence="3" id="KW-1185">Reference proteome</keyword>
<sequence length="128" mass="13506">MCQQICHTTFAELLSTLASGTQVAMSNGSLIGTTYIIDIKDRRGSSFQYATLRKAISASKSAWTGSQANLRPALVFKVGMAVIPQGSGGPKQFDNDIATDNPGDTSVPSMIYVKFPPPDSGGRSSDTT</sequence>
<name>A0A4V2G4F4_9BACT</name>
<proteinExistence type="predicted"/>
<gene>
    <name evidence="2" type="ORF">BDD14_2210</name>
</gene>
<dbReference type="Proteomes" id="UP000292958">
    <property type="component" value="Unassembled WGS sequence"/>
</dbReference>
<accession>A0A4V2G4F4</accession>
<evidence type="ECO:0000313" key="3">
    <source>
        <dbReference type="Proteomes" id="UP000292958"/>
    </source>
</evidence>
<dbReference type="EMBL" id="SHKW01000001">
    <property type="protein sequence ID" value="RZU40736.1"/>
    <property type="molecule type" value="Genomic_DNA"/>
</dbReference>
<comment type="caution">
    <text evidence="2">The sequence shown here is derived from an EMBL/GenBank/DDBJ whole genome shotgun (WGS) entry which is preliminary data.</text>
</comment>
<reference evidence="2 3" key="1">
    <citation type="submission" date="2019-02" db="EMBL/GenBank/DDBJ databases">
        <title>Genomic Encyclopedia of Archaeal and Bacterial Type Strains, Phase II (KMG-II): from individual species to whole genera.</title>
        <authorList>
            <person name="Goeker M."/>
        </authorList>
    </citation>
    <scope>NUCLEOTIDE SEQUENCE [LARGE SCALE GENOMIC DNA]</scope>
    <source>
        <strain evidence="2 3">DSM 18101</strain>
    </source>
</reference>
<protein>
    <submittedName>
        <fullName evidence="2">Uncharacterized protein</fullName>
    </submittedName>
</protein>
<evidence type="ECO:0000313" key="2">
    <source>
        <dbReference type="EMBL" id="RZU40736.1"/>
    </source>
</evidence>
<evidence type="ECO:0000256" key="1">
    <source>
        <dbReference type="SAM" id="MobiDB-lite"/>
    </source>
</evidence>
<organism evidence="2 3">
    <name type="scientific">Edaphobacter modestus</name>
    <dbReference type="NCBI Taxonomy" id="388466"/>
    <lineage>
        <taxon>Bacteria</taxon>
        <taxon>Pseudomonadati</taxon>
        <taxon>Acidobacteriota</taxon>
        <taxon>Terriglobia</taxon>
        <taxon>Terriglobales</taxon>
        <taxon>Acidobacteriaceae</taxon>
        <taxon>Edaphobacter</taxon>
    </lineage>
</organism>
<feature type="region of interest" description="Disordered" evidence="1">
    <location>
        <begin position="86"/>
        <end position="128"/>
    </location>
</feature>
<dbReference type="AlphaFoldDB" id="A0A4V2G4F4"/>